<sequence>MVKDLAVEGLKRLERHRVRLLSILKRADYATSHLKADIGVDRDEQDTVIRRIIAGTIPSADRFAAKARLRREAKAALANWENEGGAAKPPR</sequence>
<keyword evidence="2" id="KW-1185">Reference proteome</keyword>
<comment type="caution">
    <text evidence="1">The sequence shown here is derived from an EMBL/GenBank/DDBJ whole genome shotgun (WGS) entry which is preliminary data.</text>
</comment>
<accession>A0ABU0BM79</accession>
<evidence type="ECO:0000313" key="1">
    <source>
        <dbReference type="EMBL" id="MDQ0318849.1"/>
    </source>
</evidence>
<proteinExistence type="predicted"/>
<protein>
    <submittedName>
        <fullName evidence="1">Uncharacterized sporulation protein YeaH/YhbH (DUF444 family)</fullName>
    </submittedName>
</protein>
<dbReference type="Proteomes" id="UP001230207">
    <property type="component" value="Unassembled WGS sequence"/>
</dbReference>
<organism evidence="1 2">
    <name type="scientific">Pararhizobium capsulatum DSM 1112</name>
    <dbReference type="NCBI Taxonomy" id="1121113"/>
    <lineage>
        <taxon>Bacteria</taxon>
        <taxon>Pseudomonadati</taxon>
        <taxon>Pseudomonadota</taxon>
        <taxon>Alphaproteobacteria</taxon>
        <taxon>Hyphomicrobiales</taxon>
        <taxon>Rhizobiaceae</taxon>
        <taxon>Rhizobium/Agrobacterium group</taxon>
        <taxon>Pararhizobium</taxon>
    </lineage>
</organism>
<evidence type="ECO:0000313" key="2">
    <source>
        <dbReference type="Proteomes" id="UP001230207"/>
    </source>
</evidence>
<reference evidence="1 2" key="1">
    <citation type="submission" date="2023-07" db="EMBL/GenBank/DDBJ databases">
        <title>Genomic Encyclopedia of Type Strains, Phase IV (KMG-IV): sequencing the most valuable type-strain genomes for metagenomic binning, comparative biology and taxonomic classification.</title>
        <authorList>
            <person name="Goeker M."/>
        </authorList>
    </citation>
    <scope>NUCLEOTIDE SEQUENCE [LARGE SCALE GENOMIC DNA]</scope>
    <source>
        <strain evidence="1 2">DSM 1112</strain>
    </source>
</reference>
<dbReference type="EMBL" id="JAUSVF010000001">
    <property type="protein sequence ID" value="MDQ0318849.1"/>
    <property type="molecule type" value="Genomic_DNA"/>
</dbReference>
<name>A0ABU0BM79_9HYPH</name>
<gene>
    <name evidence="1" type="ORF">QO002_000987</name>
</gene>